<name>A0A8H6NWS3_9PEZI</name>
<protein>
    <submittedName>
        <fullName evidence="2">Uncharacterized protein</fullName>
    </submittedName>
</protein>
<sequence>MPSHCGQVPTALHWPATAPSSQGLHYSRIPELPCWDVRQAWGGEDREGSPAGRRFSEKSFQGTRSSSANVGDVDSGPAAAQWETPGSDERWAFRASV</sequence>
<feature type="region of interest" description="Disordered" evidence="1">
    <location>
        <begin position="1"/>
        <end position="25"/>
    </location>
</feature>
<feature type="compositionally biased region" description="Basic and acidic residues" evidence="1">
    <location>
        <begin position="87"/>
        <end position="97"/>
    </location>
</feature>
<gene>
    <name evidence="2" type="ORF">CMUS01_01460</name>
</gene>
<reference evidence="2" key="1">
    <citation type="journal article" date="2020" name="Phytopathology">
        <title>Genome Sequence Resources of Colletotrichum truncatum, C. plurivorum, C. musicola, and C. sojae: Four Species Pathogenic to Soybean (Glycine max).</title>
        <authorList>
            <person name="Rogerio F."/>
            <person name="Boufleur T.R."/>
            <person name="Ciampi-Guillardi M."/>
            <person name="Sukno S.A."/>
            <person name="Thon M.R."/>
            <person name="Massola Junior N.S."/>
            <person name="Baroncelli R."/>
        </authorList>
    </citation>
    <scope>NUCLEOTIDE SEQUENCE</scope>
    <source>
        <strain evidence="2">LFN0074</strain>
    </source>
</reference>
<feature type="compositionally biased region" description="Polar residues" evidence="1">
    <location>
        <begin position="58"/>
        <end position="69"/>
    </location>
</feature>
<dbReference type="AlphaFoldDB" id="A0A8H6NWS3"/>
<accession>A0A8H6NWS3</accession>
<feature type="region of interest" description="Disordered" evidence="1">
    <location>
        <begin position="41"/>
        <end position="97"/>
    </location>
</feature>
<proteinExistence type="predicted"/>
<evidence type="ECO:0000256" key="1">
    <source>
        <dbReference type="SAM" id="MobiDB-lite"/>
    </source>
</evidence>
<comment type="caution">
    <text evidence="2">The sequence shown here is derived from an EMBL/GenBank/DDBJ whole genome shotgun (WGS) entry which is preliminary data.</text>
</comment>
<dbReference type="EMBL" id="WIGM01000025">
    <property type="protein sequence ID" value="KAF6844047.1"/>
    <property type="molecule type" value="Genomic_DNA"/>
</dbReference>
<dbReference type="Proteomes" id="UP000639643">
    <property type="component" value="Unassembled WGS sequence"/>
</dbReference>
<evidence type="ECO:0000313" key="3">
    <source>
        <dbReference type="Proteomes" id="UP000639643"/>
    </source>
</evidence>
<keyword evidence="3" id="KW-1185">Reference proteome</keyword>
<evidence type="ECO:0000313" key="2">
    <source>
        <dbReference type="EMBL" id="KAF6844047.1"/>
    </source>
</evidence>
<organism evidence="2 3">
    <name type="scientific">Colletotrichum musicola</name>
    <dbReference type="NCBI Taxonomy" id="2175873"/>
    <lineage>
        <taxon>Eukaryota</taxon>
        <taxon>Fungi</taxon>
        <taxon>Dikarya</taxon>
        <taxon>Ascomycota</taxon>
        <taxon>Pezizomycotina</taxon>
        <taxon>Sordariomycetes</taxon>
        <taxon>Hypocreomycetidae</taxon>
        <taxon>Glomerellales</taxon>
        <taxon>Glomerellaceae</taxon>
        <taxon>Colletotrichum</taxon>
        <taxon>Colletotrichum orchidearum species complex</taxon>
    </lineage>
</organism>